<feature type="transmembrane region" description="Helical" evidence="8">
    <location>
        <begin position="184"/>
        <end position="208"/>
    </location>
</feature>
<name>A0ABV1HKJ1_9FIRM</name>
<accession>A0ABV1HKJ1</accession>
<feature type="transmembrane region" description="Helical" evidence="8">
    <location>
        <begin position="146"/>
        <end position="163"/>
    </location>
</feature>
<dbReference type="Proteomes" id="UP001437460">
    <property type="component" value="Unassembled WGS sequence"/>
</dbReference>
<dbReference type="Pfam" id="PF02535">
    <property type="entry name" value="Zip"/>
    <property type="match status" value="1"/>
</dbReference>
<evidence type="ECO:0000256" key="7">
    <source>
        <dbReference type="ARBA" id="ARBA00023136"/>
    </source>
</evidence>
<evidence type="ECO:0000256" key="6">
    <source>
        <dbReference type="ARBA" id="ARBA00022989"/>
    </source>
</evidence>
<evidence type="ECO:0000256" key="3">
    <source>
        <dbReference type="ARBA" id="ARBA00022475"/>
    </source>
</evidence>
<keyword evidence="3" id="KW-1003">Cell membrane</keyword>
<evidence type="ECO:0000256" key="8">
    <source>
        <dbReference type="SAM" id="Phobius"/>
    </source>
</evidence>
<reference evidence="9 10" key="1">
    <citation type="submission" date="2024-03" db="EMBL/GenBank/DDBJ databases">
        <title>Human intestinal bacterial collection.</title>
        <authorList>
            <person name="Pauvert C."/>
            <person name="Hitch T.C.A."/>
            <person name="Clavel T."/>
        </authorList>
    </citation>
    <scope>NUCLEOTIDE SEQUENCE [LARGE SCALE GENOMIC DNA]</scope>
    <source>
        <strain evidence="9 10">CLA-AP-H27</strain>
    </source>
</reference>
<comment type="subcellular location">
    <subcellularLocation>
        <location evidence="1">Cell membrane</location>
        <topology evidence="1">Multi-pass membrane protein</topology>
    </subcellularLocation>
</comment>
<keyword evidence="10" id="KW-1185">Reference proteome</keyword>
<comment type="similarity">
    <text evidence="2">Belongs to the ZIP transporter (TC 2.A.5) family.</text>
</comment>
<gene>
    <name evidence="9" type="ORF">WMO41_06520</name>
</gene>
<proteinExistence type="inferred from homology"/>
<feature type="transmembrane region" description="Helical" evidence="8">
    <location>
        <begin position="244"/>
        <end position="262"/>
    </location>
</feature>
<feature type="transmembrane region" description="Helical" evidence="8">
    <location>
        <begin position="71"/>
        <end position="90"/>
    </location>
</feature>
<comment type="caution">
    <text evidence="9">The sequence shown here is derived from an EMBL/GenBank/DDBJ whole genome shotgun (WGS) entry which is preliminary data.</text>
</comment>
<feature type="transmembrane region" description="Helical" evidence="8">
    <location>
        <begin position="41"/>
        <end position="59"/>
    </location>
</feature>
<dbReference type="PANTHER" id="PTHR11040:SF211">
    <property type="entry name" value="ZINC TRANSPORTER ZIP11"/>
    <property type="match status" value="1"/>
</dbReference>
<dbReference type="EMBL" id="JBBMFJ010000010">
    <property type="protein sequence ID" value="MEQ2562815.1"/>
    <property type="molecule type" value="Genomic_DNA"/>
</dbReference>
<evidence type="ECO:0000256" key="4">
    <source>
        <dbReference type="ARBA" id="ARBA00022692"/>
    </source>
</evidence>
<evidence type="ECO:0000313" key="10">
    <source>
        <dbReference type="Proteomes" id="UP001437460"/>
    </source>
</evidence>
<protein>
    <submittedName>
        <fullName evidence="9">ZIP family metal transporter</fullName>
    </submittedName>
</protein>
<evidence type="ECO:0000256" key="2">
    <source>
        <dbReference type="ARBA" id="ARBA00006939"/>
    </source>
</evidence>
<evidence type="ECO:0000256" key="1">
    <source>
        <dbReference type="ARBA" id="ARBA00004651"/>
    </source>
</evidence>
<feature type="transmembrane region" description="Helical" evidence="8">
    <location>
        <begin position="214"/>
        <end position="232"/>
    </location>
</feature>
<dbReference type="RefSeq" id="WP_349229048.1">
    <property type="nucleotide sequence ID" value="NZ_JBBMFJ010000010.1"/>
</dbReference>
<dbReference type="PANTHER" id="PTHR11040">
    <property type="entry name" value="ZINC/IRON TRANSPORTER"/>
    <property type="match status" value="1"/>
</dbReference>
<keyword evidence="6 8" id="KW-1133">Transmembrane helix</keyword>
<keyword evidence="5" id="KW-0862">Zinc</keyword>
<evidence type="ECO:0000313" key="9">
    <source>
        <dbReference type="EMBL" id="MEQ2562815.1"/>
    </source>
</evidence>
<keyword evidence="4 8" id="KW-0812">Transmembrane</keyword>
<keyword evidence="7 8" id="KW-0472">Membrane</keyword>
<organism evidence="9 10">
    <name type="scientific">Ventrimonas faecis</name>
    <dbReference type="NCBI Taxonomy" id="3133170"/>
    <lineage>
        <taxon>Bacteria</taxon>
        <taxon>Bacillati</taxon>
        <taxon>Bacillota</taxon>
        <taxon>Clostridia</taxon>
        <taxon>Lachnospirales</taxon>
        <taxon>Lachnospiraceae</taxon>
        <taxon>Ventrimonas</taxon>
    </lineage>
</organism>
<feature type="transmembrane region" description="Helical" evidence="8">
    <location>
        <begin position="6"/>
        <end position="29"/>
    </location>
</feature>
<sequence>MREELFHIIFGILIPFLGTTIGAGSVFFVKNEIKPVIQKMLLGFASGIMVAASVWSLLIPAMEMCESVGKLAFIPAAVGFSVGMVFLWVLDKMIPHLHMGSDTPEGPKSNLKKTTMLVFAVTLHNLPEGMAVGVVFAGLLTGSAPITVAGAFALTIGIAIQNFPEGAIISLPLHSEGQSKFRAFVMGTLSGVVEPIGALVTILCAKFLIPIVPYMLAFAAGAMIYVVVEELIPESAQGEHSDMGTMGFAVGFLIMMILDVALG</sequence>
<evidence type="ECO:0000256" key="5">
    <source>
        <dbReference type="ARBA" id="ARBA00022833"/>
    </source>
</evidence>
<dbReference type="InterPro" id="IPR003689">
    <property type="entry name" value="ZIP"/>
</dbReference>